<dbReference type="InParanoid" id="A0A0G4EMM6"/>
<feature type="region of interest" description="Disordered" evidence="1">
    <location>
        <begin position="509"/>
        <end position="539"/>
    </location>
</feature>
<dbReference type="EMBL" id="CDMY01000262">
    <property type="protein sequence ID" value="CEL98063.1"/>
    <property type="molecule type" value="Genomic_DNA"/>
</dbReference>
<feature type="compositionally biased region" description="Basic residues" evidence="1">
    <location>
        <begin position="51"/>
        <end position="60"/>
    </location>
</feature>
<keyword evidence="3" id="KW-1185">Reference proteome</keyword>
<feature type="region of interest" description="Disordered" evidence="1">
    <location>
        <begin position="381"/>
        <end position="459"/>
    </location>
</feature>
<feature type="compositionally biased region" description="Basic and acidic residues" evidence="1">
    <location>
        <begin position="435"/>
        <end position="444"/>
    </location>
</feature>
<feature type="region of interest" description="Disordered" evidence="1">
    <location>
        <begin position="1"/>
        <end position="178"/>
    </location>
</feature>
<feature type="compositionally biased region" description="Basic and acidic residues" evidence="1">
    <location>
        <begin position="90"/>
        <end position="107"/>
    </location>
</feature>
<feature type="compositionally biased region" description="Acidic residues" evidence="1">
    <location>
        <begin position="1"/>
        <end position="10"/>
    </location>
</feature>
<evidence type="ECO:0000313" key="2">
    <source>
        <dbReference type="EMBL" id="CEL98063.1"/>
    </source>
</evidence>
<feature type="compositionally biased region" description="Acidic residues" evidence="1">
    <location>
        <begin position="156"/>
        <end position="178"/>
    </location>
</feature>
<gene>
    <name evidence="2" type="ORF">Vbra_20479</name>
</gene>
<protein>
    <submittedName>
        <fullName evidence="2">Uncharacterized protein</fullName>
    </submittedName>
</protein>
<organism evidence="2 3">
    <name type="scientific">Vitrella brassicaformis (strain CCMP3155)</name>
    <dbReference type="NCBI Taxonomy" id="1169540"/>
    <lineage>
        <taxon>Eukaryota</taxon>
        <taxon>Sar</taxon>
        <taxon>Alveolata</taxon>
        <taxon>Colpodellida</taxon>
        <taxon>Vitrellaceae</taxon>
        <taxon>Vitrella</taxon>
    </lineage>
</organism>
<proteinExistence type="predicted"/>
<accession>A0A0G4EMM6</accession>
<feature type="compositionally biased region" description="Basic and acidic residues" evidence="1">
    <location>
        <begin position="61"/>
        <end position="73"/>
    </location>
</feature>
<dbReference type="Proteomes" id="UP000041254">
    <property type="component" value="Unassembled WGS sequence"/>
</dbReference>
<feature type="compositionally biased region" description="Acidic residues" evidence="1">
    <location>
        <begin position="23"/>
        <end position="45"/>
    </location>
</feature>
<evidence type="ECO:0000313" key="3">
    <source>
        <dbReference type="Proteomes" id="UP000041254"/>
    </source>
</evidence>
<dbReference type="AlphaFoldDB" id="A0A0G4EMM6"/>
<sequence>MYSDEGESDSVYENGGGEPQGLDLDDPDLYQDSDEDMEQDDDVAIEDVPVKRGRGRPRKGQRGERDGEYKPGDKVQAAKGSKKRQRKSGKALDDDIDPSLHRLKDFINRSARAQQQQRGRKGRWTCGVSPDGAPDEDDVVPPLAPPKDYDQSSEGLDLDDPDLYQDSDEGMEQDDDVAIEEVPVKGGRGRHRKGQREDVRKIREYDEHLVAVALNGGFGRDATGLTELIVKLFSTPRLPDGLHEPLIAEIAEGKGEGHSKMEITLAHDAQSLKKGVSLSVCGGHSAARRAAGLAQVPHQTTPNRPKRHTPEKYGEVRSPSVGGEELEILRSAELVVPRIIRGEEDESDGSDTDSDFIDLRIDLGVIDPRKHFWASTVTASRPVHVSSVPPKALPDDGSSMDPSGQTGGSPSPSRSSSPRVHVSPVPSSPEASVTHLEKGRDATREALSQVHGQKAVAQGHVGEGGAAGVVIEAVAEQHVVQGTAVVDQPSLSSSYGRKAFKSKRSLKLHQLEGQESGPVVQGDSAHLSTSRSTAGQSPVPVAVSMEAEEGDPGNGAKLVWEKEGGRRFV</sequence>
<dbReference type="VEuPathDB" id="CryptoDB:Vbra_20479"/>
<feature type="compositionally biased region" description="Low complexity" evidence="1">
    <location>
        <begin position="409"/>
        <end position="429"/>
    </location>
</feature>
<feature type="compositionally biased region" description="Polar residues" evidence="1">
    <location>
        <begin position="526"/>
        <end position="536"/>
    </location>
</feature>
<name>A0A0G4EMM6_VITBC</name>
<feature type="compositionally biased region" description="Basic residues" evidence="1">
    <location>
        <begin position="80"/>
        <end position="89"/>
    </location>
</feature>
<reference evidence="2 3" key="1">
    <citation type="submission" date="2014-11" db="EMBL/GenBank/DDBJ databases">
        <authorList>
            <person name="Zhu J."/>
            <person name="Qi W."/>
            <person name="Song R."/>
        </authorList>
    </citation>
    <scope>NUCLEOTIDE SEQUENCE [LARGE SCALE GENOMIC DNA]</scope>
</reference>
<evidence type="ECO:0000256" key="1">
    <source>
        <dbReference type="SAM" id="MobiDB-lite"/>
    </source>
</evidence>
<feature type="region of interest" description="Disordered" evidence="1">
    <location>
        <begin position="297"/>
        <end position="319"/>
    </location>
</feature>